<dbReference type="AlphaFoldDB" id="A0A9N9RWS8"/>
<evidence type="ECO:0000256" key="5">
    <source>
        <dbReference type="SAM" id="Coils"/>
    </source>
</evidence>
<dbReference type="Gene3D" id="1.10.287.110">
    <property type="entry name" value="DnaJ domain"/>
    <property type="match status" value="1"/>
</dbReference>
<dbReference type="GO" id="GO:0003676">
    <property type="term" value="F:nucleic acid binding"/>
    <property type="evidence" value="ECO:0007669"/>
    <property type="project" value="InterPro"/>
</dbReference>
<evidence type="ECO:0000256" key="2">
    <source>
        <dbReference type="ARBA" id="ARBA00022771"/>
    </source>
</evidence>
<dbReference type="PANTHER" id="PTHR44029:SF1">
    <property type="entry name" value="DNAJ HOMOLOG SUBFAMILY C MEMBER 21"/>
    <property type="match status" value="1"/>
</dbReference>
<sequence length="533" mass="63134">MQCYYELLEVERNSDDDTIKKNYRKLALRFHPDKNIDNEDEAKKKFQLIQQAYEVLSDPQERAWYDKHRDQILKGRQSNYEDESLDVYQYFNSSCYKGFNDSKEGFYTVYRIVFEKIAAEDSEYHLEEDDFLNIPMFGNSSSSFDDVIKFYGHWESYSTKKSYSWLFTHDVNEIRDRRVLKLIDKEHKKIQQKARKERNDEVKSLVLFVKKRDKRMAEYRKMLEEKAAHNRLKSQQNRLDQIRKRTDEIREQQRNSKVHKDQQDQLKKLEEEYLNQFSDSEYSDDENEQDLDDVEGIENDIDECQLNSDEFEEEFDEELYCIACNKSFKNEGAKSNHDASKKHKQNVEKLKKEMNSEEESYQKAVNGNKDLEVSADESEEAATTSKSKIKKSKKKKSKKFQNVEEPVKSESEHDDIQVEAVQENPEPIELLNKSDSDDDDWSSNKKSKKVKSKSKKEKKEPKKEVKELVVEPQKDLKTDPIEPEDIIYRCATCKQVFQSKNKLFTHLKSTGHSVHLGEVKHKLAEKVGSKKKK</sequence>
<feature type="compositionally biased region" description="Basic residues" evidence="6">
    <location>
        <begin position="445"/>
        <end position="456"/>
    </location>
</feature>
<dbReference type="InterPro" id="IPR036236">
    <property type="entry name" value="Znf_C2H2_sf"/>
</dbReference>
<dbReference type="InterPro" id="IPR036869">
    <property type="entry name" value="J_dom_sf"/>
</dbReference>
<dbReference type="InterPro" id="IPR051964">
    <property type="entry name" value="Chaperone_stress_response"/>
</dbReference>
<dbReference type="InterPro" id="IPR001623">
    <property type="entry name" value="DnaJ_domain"/>
</dbReference>
<reference evidence="8" key="2">
    <citation type="submission" date="2022-10" db="EMBL/GenBank/DDBJ databases">
        <authorList>
            <consortium name="ENA_rothamsted_submissions"/>
            <consortium name="culmorum"/>
            <person name="King R."/>
        </authorList>
    </citation>
    <scope>NUCLEOTIDE SEQUENCE</scope>
</reference>
<feature type="compositionally biased region" description="Basic residues" evidence="6">
    <location>
        <begin position="387"/>
        <end position="399"/>
    </location>
</feature>
<dbReference type="InterPro" id="IPR003604">
    <property type="entry name" value="Matrin/U1-like-C_Znf_C2H2"/>
</dbReference>
<protein>
    <recommendedName>
        <fullName evidence="4">DnaJ homolog subfamily C member 21</fullName>
    </recommendedName>
</protein>
<dbReference type="PROSITE" id="PS00028">
    <property type="entry name" value="ZINC_FINGER_C2H2_1"/>
    <property type="match status" value="2"/>
</dbReference>
<dbReference type="Pfam" id="PF12171">
    <property type="entry name" value="zf-C2H2_jaz"/>
    <property type="match status" value="1"/>
</dbReference>
<keyword evidence="2" id="KW-0863">Zinc-finger</keyword>
<feature type="compositionally biased region" description="Basic and acidic residues" evidence="6">
    <location>
        <begin position="401"/>
        <end position="416"/>
    </location>
</feature>
<proteinExistence type="predicted"/>
<feature type="compositionally biased region" description="Basic and acidic residues" evidence="6">
    <location>
        <begin position="330"/>
        <end position="355"/>
    </location>
</feature>
<keyword evidence="9" id="KW-1185">Reference proteome</keyword>
<dbReference type="InterPro" id="IPR022755">
    <property type="entry name" value="Znf_C2H2_jaz"/>
</dbReference>
<dbReference type="Pfam" id="PF21884">
    <property type="entry name" value="ZUO1-like_ZHD"/>
    <property type="match status" value="1"/>
</dbReference>
<accession>A0A9N9RWS8</accession>
<dbReference type="Pfam" id="PF00226">
    <property type="entry name" value="DnaJ"/>
    <property type="match status" value="1"/>
</dbReference>
<evidence type="ECO:0000256" key="6">
    <source>
        <dbReference type="SAM" id="MobiDB-lite"/>
    </source>
</evidence>
<dbReference type="CDD" id="cd06257">
    <property type="entry name" value="DnaJ"/>
    <property type="match status" value="1"/>
</dbReference>
<dbReference type="SUPFAM" id="SSF57667">
    <property type="entry name" value="beta-beta-alpha zinc fingers"/>
    <property type="match status" value="1"/>
</dbReference>
<gene>
    <name evidence="8" type="ORF">CHIRRI_LOCUS8149</name>
</gene>
<dbReference type="FunFam" id="1.10.287.110:FF:000046">
    <property type="entry name" value="dnaJ homolog subfamily C member 21"/>
    <property type="match status" value="1"/>
</dbReference>
<dbReference type="GO" id="GO:0005737">
    <property type="term" value="C:cytoplasm"/>
    <property type="evidence" value="ECO:0007669"/>
    <property type="project" value="TreeGrafter"/>
</dbReference>
<feature type="region of interest" description="Disordered" evidence="6">
    <location>
        <begin position="330"/>
        <end position="467"/>
    </location>
</feature>
<feature type="compositionally biased region" description="Basic and acidic residues" evidence="6">
    <location>
        <begin position="457"/>
        <end position="467"/>
    </location>
</feature>
<dbReference type="SMART" id="SM00451">
    <property type="entry name" value="ZnF_U1"/>
    <property type="match status" value="2"/>
</dbReference>
<dbReference type="InterPro" id="IPR018253">
    <property type="entry name" value="DnaJ_domain_CS"/>
</dbReference>
<feature type="coiled-coil region" evidence="5">
    <location>
        <begin position="225"/>
        <end position="314"/>
    </location>
</feature>
<dbReference type="Proteomes" id="UP001153620">
    <property type="component" value="Chromosome 2"/>
</dbReference>
<dbReference type="OrthoDB" id="552049at2759"/>
<feature type="domain" description="C2H2-type" evidence="7">
    <location>
        <begin position="490"/>
        <end position="512"/>
    </location>
</feature>
<reference evidence="8" key="1">
    <citation type="submission" date="2022-01" db="EMBL/GenBank/DDBJ databases">
        <authorList>
            <person name="King R."/>
        </authorList>
    </citation>
    <scope>NUCLEOTIDE SEQUENCE</scope>
</reference>
<evidence type="ECO:0000313" key="8">
    <source>
        <dbReference type="EMBL" id="CAG9805275.1"/>
    </source>
</evidence>
<dbReference type="InterPro" id="IPR013087">
    <property type="entry name" value="Znf_C2H2_type"/>
</dbReference>
<dbReference type="PRINTS" id="PR00625">
    <property type="entry name" value="JDOMAIN"/>
</dbReference>
<dbReference type="EMBL" id="OU895878">
    <property type="protein sequence ID" value="CAG9805275.1"/>
    <property type="molecule type" value="Genomic_DNA"/>
</dbReference>
<evidence type="ECO:0000256" key="4">
    <source>
        <dbReference type="ARBA" id="ARBA00074367"/>
    </source>
</evidence>
<evidence type="ECO:0000256" key="3">
    <source>
        <dbReference type="ARBA" id="ARBA00022833"/>
    </source>
</evidence>
<dbReference type="SUPFAM" id="SSF46565">
    <property type="entry name" value="Chaperone J-domain"/>
    <property type="match status" value="1"/>
</dbReference>
<keyword evidence="5" id="KW-0175">Coiled coil</keyword>
<dbReference type="PANTHER" id="PTHR44029">
    <property type="entry name" value="DNAJ HOMOLOG SUBFAMILY C MEMBER 21"/>
    <property type="match status" value="1"/>
</dbReference>
<dbReference type="SMART" id="SM00271">
    <property type="entry name" value="DnaJ"/>
    <property type="match status" value="1"/>
</dbReference>
<organism evidence="8 9">
    <name type="scientific">Chironomus riparius</name>
    <dbReference type="NCBI Taxonomy" id="315576"/>
    <lineage>
        <taxon>Eukaryota</taxon>
        <taxon>Metazoa</taxon>
        <taxon>Ecdysozoa</taxon>
        <taxon>Arthropoda</taxon>
        <taxon>Hexapoda</taxon>
        <taxon>Insecta</taxon>
        <taxon>Pterygota</taxon>
        <taxon>Neoptera</taxon>
        <taxon>Endopterygota</taxon>
        <taxon>Diptera</taxon>
        <taxon>Nematocera</taxon>
        <taxon>Chironomoidea</taxon>
        <taxon>Chironomidae</taxon>
        <taxon>Chironominae</taxon>
        <taxon>Chironomus</taxon>
    </lineage>
</organism>
<dbReference type="PROSITE" id="PS00636">
    <property type="entry name" value="DNAJ_1"/>
    <property type="match status" value="1"/>
</dbReference>
<dbReference type="Gene3D" id="3.30.160.60">
    <property type="entry name" value="Classic Zinc Finger"/>
    <property type="match status" value="1"/>
</dbReference>
<feature type="domain" description="C2H2-type" evidence="7">
    <location>
        <begin position="321"/>
        <end position="343"/>
    </location>
</feature>
<keyword evidence="1" id="KW-0479">Metal-binding</keyword>
<dbReference type="InterPro" id="IPR054076">
    <property type="entry name" value="ZUO1-like_ZHD"/>
</dbReference>
<dbReference type="SMART" id="SM00355">
    <property type="entry name" value="ZnF_C2H2"/>
    <property type="match status" value="2"/>
</dbReference>
<evidence type="ECO:0000256" key="1">
    <source>
        <dbReference type="ARBA" id="ARBA00022723"/>
    </source>
</evidence>
<dbReference type="GO" id="GO:0008270">
    <property type="term" value="F:zinc ion binding"/>
    <property type="evidence" value="ECO:0007669"/>
    <property type="project" value="UniProtKB-KW"/>
</dbReference>
<evidence type="ECO:0000259" key="7">
    <source>
        <dbReference type="PROSITE" id="PS00028"/>
    </source>
</evidence>
<evidence type="ECO:0000313" key="9">
    <source>
        <dbReference type="Proteomes" id="UP001153620"/>
    </source>
</evidence>
<name>A0A9N9RWS8_9DIPT</name>
<keyword evidence="3" id="KW-0862">Zinc</keyword>